<sequence>MSVTAIILSALVALVFLLAGIQKTLLRPQVSANMLRLGVGPAMTRSIGLLEIAGSLGLVAGTWARPLAVAAASGLTLLLLGAIGYHLRARDFSRRQHRSHAAAPVLLALLTSATTIVLLATA</sequence>
<proteinExistence type="predicted"/>
<comment type="subcellular location">
    <subcellularLocation>
        <location evidence="1">Membrane</location>
        <topology evidence="1">Multi-pass membrane protein</topology>
    </subcellularLocation>
</comment>
<dbReference type="InterPro" id="IPR032808">
    <property type="entry name" value="DoxX"/>
</dbReference>
<feature type="transmembrane region" description="Helical" evidence="5">
    <location>
        <begin position="101"/>
        <end position="120"/>
    </location>
</feature>
<evidence type="ECO:0000256" key="2">
    <source>
        <dbReference type="ARBA" id="ARBA00022692"/>
    </source>
</evidence>
<feature type="transmembrane region" description="Helical" evidence="5">
    <location>
        <begin position="47"/>
        <end position="64"/>
    </location>
</feature>
<accession>A0A4R4W040</accession>
<evidence type="ECO:0000256" key="1">
    <source>
        <dbReference type="ARBA" id="ARBA00004141"/>
    </source>
</evidence>
<evidence type="ECO:0000313" key="7">
    <source>
        <dbReference type="Proteomes" id="UP000295258"/>
    </source>
</evidence>
<comment type="caution">
    <text evidence="6">The sequence shown here is derived from an EMBL/GenBank/DDBJ whole genome shotgun (WGS) entry which is preliminary data.</text>
</comment>
<dbReference type="EMBL" id="SMKO01000006">
    <property type="protein sequence ID" value="TDD11772.1"/>
    <property type="molecule type" value="Genomic_DNA"/>
</dbReference>
<protein>
    <submittedName>
        <fullName evidence="6">DoxX family protein</fullName>
    </submittedName>
</protein>
<reference evidence="6 7" key="1">
    <citation type="submission" date="2019-03" db="EMBL/GenBank/DDBJ databases">
        <title>Draft genome sequences of novel Actinobacteria.</title>
        <authorList>
            <person name="Sahin N."/>
            <person name="Ay H."/>
            <person name="Saygin H."/>
        </authorList>
    </citation>
    <scope>NUCLEOTIDE SEQUENCE [LARGE SCALE GENOMIC DNA]</scope>
    <source>
        <strain evidence="6 7">KC310</strain>
    </source>
</reference>
<evidence type="ECO:0000256" key="5">
    <source>
        <dbReference type="SAM" id="Phobius"/>
    </source>
</evidence>
<feature type="transmembrane region" description="Helical" evidence="5">
    <location>
        <begin position="70"/>
        <end position="89"/>
    </location>
</feature>
<dbReference type="Proteomes" id="UP000295258">
    <property type="component" value="Unassembled WGS sequence"/>
</dbReference>
<gene>
    <name evidence="6" type="ORF">E1292_04475</name>
</gene>
<name>A0A4R4W040_9ACTN</name>
<dbReference type="Pfam" id="PF13564">
    <property type="entry name" value="DoxX_2"/>
    <property type="match status" value="1"/>
</dbReference>
<keyword evidence="3 5" id="KW-1133">Transmembrane helix</keyword>
<evidence type="ECO:0000256" key="3">
    <source>
        <dbReference type="ARBA" id="ARBA00022989"/>
    </source>
</evidence>
<feature type="transmembrane region" description="Helical" evidence="5">
    <location>
        <begin position="6"/>
        <end position="26"/>
    </location>
</feature>
<keyword evidence="4 5" id="KW-0472">Membrane</keyword>
<evidence type="ECO:0000313" key="6">
    <source>
        <dbReference type="EMBL" id="TDD11772.1"/>
    </source>
</evidence>
<dbReference type="GO" id="GO:0016020">
    <property type="term" value="C:membrane"/>
    <property type="evidence" value="ECO:0007669"/>
    <property type="project" value="UniProtKB-SubCell"/>
</dbReference>
<dbReference type="AlphaFoldDB" id="A0A4R4W040"/>
<evidence type="ECO:0000256" key="4">
    <source>
        <dbReference type="ARBA" id="ARBA00023136"/>
    </source>
</evidence>
<organism evidence="6 7">
    <name type="scientific">Nonomuraea deserti</name>
    <dbReference type="NCBI Taxonomy" id="1848322"/>
    <lineage>
        <taxon>Bacteria</taxon>
        <taxon>Bacillati</taxon>
        <taxon>Actinomycetota</taxon>
        <taxon>Actinomycetes</taxon>
        <taxon>Streptosporangiales</taxon>
        <taxon>Streptosporangiaceae</taxon>
        <taxon>Nonomuraea</taxon>
    </lineage>
</organism>
<dbReference type="RefSeq" id="WP_132592251.1">
    <property type="nucleotide sequence ID" value="NZ_SMKO01000006.1"/>
</dbReference>
<keyword evidence="7" id="KW-1185">Reference proteome</keyword>
<keyword evidence="2 5" id="KW-0812">Transmembrane</keyword>